<dbReference type="AlphaFoldDB" id="A0AAX4J4L2"/>
<sequence length="140" mass="14664">MLLLSCTLLLLSSAVLAAPRIPPECSSDCDRPPGPQMAFMLRGGVNGGPNQGVPIVPMNVPLLMLPPLMMGMFPAMGGGGGGRGGGGGGGRGGGDPIMEARRPNKIRPTKAQHRRMIGKREAEEDFAGIQRPRTIDKTEH</sequence>
<dbReference type="EMBL" id="CP137316">
    <property type="protein sequence ID" value="WQF90539.1"/>
    <property type="molecule type" value="Genomic_DNA"/>
</dbReference>
<dbReference type="KEGG" id="cdet:87952052"/>
<feature type="chain" id="PRO_5043915237" evidence="2">
    <location>
        <begin position="18"/>
        <end position="140"/>
    </location>
</feature>
<dbReference type="Proteomes" id="UP001322277">
    <property type="component" value="Chromosome 12"/>
</dbReference>
<evidence type="ECO:0000256" key="2">
    <source>
        <dbReference type="SAM" id="SignalP"/>
    </source>
</evidence>
<evidence type="ECO:0000256" key="1">
    <source>
        <dbReference type="SAM" id="MobiDB-lite"/>
    </source>
</evidence>
<accession>A0AAX4J4L2</accession>
<dbReference type="RefSeq" id="XP_062787759.1">
    <property type="nucleotide sequence ID" value="XM_062931708.1"/>
</dbReference>
<protein>
    <submittedName>
        <fullName evidence="3">Uncharacterized protein</fullName>
    </submittedName>
</protein>
<feature type="compositionally biased region" description="Gly residues" evidence="1">
    <location>
        <begin position="78"/>
        <end position="95"/>
    </location>
</feature>
<reference evidence="4" key="1">
    <citation type="journal article" date="2023" name="bioRxiv">
        <title>Complete genome of the Medicago anthracnose fungus, Colletotrichum destructivum, reveals a mini-chromosome-like region within a core chromosome.</title>
        <authorList>
            <person name="Lapalu N."/>
            <person name="Simon A."/>
            <person name="Lu A."/>
            <person name="Plaumann P.-L."/>
            <person name="Amselem J."/>
            <person name="Pigne S."/>
            <person name="Auger A."/>
            <person name="Koch C."/>
            <person name="Dallery J.-F."/>
            <person name="O'Connell R.J."/>
        </authorList>
    </citation>
    <scope>NUCLEOTIDE SEQUENCE [LARGE SCALE GENOMIC DNA]</scope>
    <source>
        <strain evidence="4">CBS 520.97</strain>
    </source>
</reference>
<feature type="compositionally biased region" description="Basic residues" evidence="1">
    <location>
        <begin position="103"/>
        <end position="117"/>
    </location>
</feature>
<evidence type="ECO:0000313" key="3">
    <source>
        <dbReference type="EMBL" id="WQF90539.1"/>
    </source>
</evidence>
<feature type="region of interest" description="Disordered" evidence="1">
    <location>
        <begin position="78"/>
        <end position="140"/>
    </location>
</feature>
<organism evidence="3 4">
    <name type="scientific">Colletotrichum destructivum</name>
    <dbReference type="NCBI Taxonomy" id="34406"/>
    <lineage>
        <taxon>Eukaryota</taxon>
        <taxon>Fungi</taxon>
        <taxon>Dikarya</taxon>
        <taxon>Ascomycota</taxon>
        <taxon>Pezizomycotina</taxon>
        <taxon>Sordariomycetes</taxon>
        <taxon>Hypocreomycetidae</taxon>
        <taxon>Glomerellales</taxon>
        <taxon>Glomerellaceae</taxon>
        <taxon>Colletotrichum</taxon>
        <taxon>Colletotrichum destructivum species complex</taxon>
    </lineage>
</organism>
<evidence type="ECO:0000313" key="4">
    <source>
        <dbReference type="Proteomes" id="UP001322277"/>
    </source>
</evidence>
<keyword evidence="2" id="KW-0732">Signal</keyword>
<dbReference type="GeneID" id="87952052"/>
<keyword evidence="4" id="KW-1185">Reference proteome</keyword>
<gene>
    <name evidence="3" type="ORF">CDEST_15553</name>
</gene>
<feature type="signal peptide" evidence="2">
    <location>
        <begin position="1"/>
        <end position="17"/>
    </location>
</feature>
<name>A0AAX4J4L2_9PEZI</name>
<proteinExistence type="predicted"/>